<feature type="region of interest" description="Disordered" evidence="2">
    <location>
        <begin position="41"/>
        <end position="62"/>
    </location>
</feature>
<dbReference type="InterPro" id="IPR007855">
    <property type="entry name" value="RDRP"/>
</dbReference>
<dbReference type="HOGENOM" id="CLU_559711_0_0_1"/>
<reference evidence="4 5" key="1">
    <citation type="submission" date="2014-06" db="EMBL/GenBank/DDBJ databases">
        <title>Evolutionary Origins and Diversification of the Mycorrhizal Mutualists.</title>
        <authorList>
            <consortium name="DOE Joint Genome Institute"/>
            <consortium name="Mycorrhizal Genomics Consortium"/>
            <person name="Kohler A."/>
            <person name="Kuo A."/>
            <person name="Nagy L.G."/>
            <person name="Floudas D."/>
            <person name="Copeland A."/>
            <person name="Barry K.W."/>
            <person name="Cichocki N."/>
            <person name="Veneault-Fourrey C."/>
            <person name="LaButti K."/>
            <person name="Lindquist E.A."/>
            <person name="Lipzen A."/>
            <person name="Lundell T."/>
            <person name="Morin E."/>
            <person name="Murat C."/>
            <person name="Riley R."/>
            <person name="Ohm R."/>
            <person name="Sun H."/>
            <person name="Tunlid A."/>
            <person name="Henrissat B."/>
            <person name="Grigoriev I.V."/>
            <person name="Hibbett D.S."/>
            <person name="Martin F."/>
        </authorList>
    </citation>
    <scope>NUCLEOTIDE SEQUENCE [LARGE SCALE GENOMIC DNA]</scope>
    <source>
        <strain evidence="4 5">SS14</strain>
    </source>
</reference>
<feature type="non-terminal residue" evidence="4">
    <location>
        <position position="488"/>
    </location>
</feature>
<dbReference type="EC" id="2.7.7.48" evidence="1"/>
<evidence type="ECO:0000313" key="4">
    <source>
        <dbReference type="EMBL" id="KIJ28879.1"/>
    </source>
</evidence>
<dbReference type="GO" id="GO:0003723">
    <property type="term" value="F:RNA binding"/>
    <property type="evidence" value="ECO:0007669"/>
    <property type="project" value="UniProtKB-KW"/>
</dbReference>
<dbReference type="GO" id="GO:0031380">
    <property type="term" value="C:nuclear RNA-directed RNA polymerase complex"/>
    <property type="evidence" value="ECO:0007669"/>
    <property type="project" value="TreeGrafter"/>
</dbReference>
<dbReference type="AlphaFoldDB" id="A0A0C9U3W8"/>
<proteinExistence type="inferred from homology"/>
<comment type="catalytic activity">
    <reaction evidence="1">
        <text>RNA(n) + a ribonucleoside 5'-triphosphate = RNA(n+1) + diphosphate</text>
        <dbReference type="Rhea" id="RHEA:21248"/>
        <dbReference type="Rhea" id="RHEA-COMP:14527"/>
        <dbReference type="Rhea" id="RHEA-COMP:17342"/>
        <dbReference type="ChEBI" id="CHEBI:33019"/>
        <dbReference type="ChEBI" id="CHEBI:61557"/>
        <dbReference type="ChEBI" id="CHEBI:140395"/>
        <dbReference type="EC" id="2.7.7.48"/>
    </reaction>
</comment>
<comment type="similarity">
    <text evidence="1">Belongs to the RdRP family.</text>
</comment>
<keyword evidence="5" id="KW-1185">Reference proteome</keyword>
<sequence>MNIDITKLNYDATLLDVKKALAKVLHSKAFSRYREQRELQRRSLQHGRRDIDRSSSSQEQAAPARPYLLNFHLTLTPSTKIGYKNDGSGLLTLPTQEVGEDFLSYVTMLRNKVIIRGHRIFFSPSEQLPWNSIVEVINKVSFQDPDVEAQREELSKELNALDIRLSKVFFGAFCLTEPSVFSKEWERDCLAGYPVSGALKMEWEHKLLRVCLEALDDDGTLIRQEIIVRFQDIRDIFTGADSFNSYILFKLYCAPSFEEVPVYRTMNGDKHDNRNFKHRVSHLDDAHRVIAAYNPHLCVILHDSFDLTGFNQACGKAKIYKPRVVQFYLEKRNFFSPQRVQAIGAWYRRLNCWPVAFQVEALLRNGLMNTEELKTILGPTEAYYGRHGAEATVALLRAFNERIQRFTPNQKPVDILTKLSQDNRRRLLHADNQGTHMCYHVTVTPTRIFLEGPYPDVSNSIVSKYDPEYFLRVSFKDEDEHQYRWDRA</sequence>
<dbReference type="InterPro" id="IPR057596">
    <property type="entry name" value="RDRP_core"/>
</dbReference>
<dbReference type="PANTHER" id="PTHR23079:SF55">
    <property type="entry name" value="RNA-DIRECTED RNA POLYMERASE"/>
    <property type="match status" value="1"/>
</dbReference>
<gene>
    <name evidence="4" type="ORF">M422DRAFT_269758</name>
</gene>
<name>A0A0C9U3W8_SPHS4</name>
<dbReference type="GO" id="GO:0030422">
    <property type="term" value="P:siRNA processing"/>
    <property type="evidence" value="ECO:0007669"/>
    <property type="project" value="TreeGrafter"/>
</dbReference>
<evidence type="ECO:0000259" key="3">
    <source>
        <dbReference type="Pfam" id="PF05183"/>
    </source>
</evidence>
<dbReference type="Pfam" id="PF05183">
    <property type="entry name" value="RdRP"/>
    <property type="match status" value="1"/>
</dbReference>
<evidence type="ECO:0000256" key="2">
    <source>
        <dbReference type="SAM" id="MobiDB-lite"/>
    </source>
</evidence>
<feature type="domain" description="RDRP core" evidence="3">
    <location>
        <begin position="443"/>
        <end position="487"/>
    </location>
</feature>
<organism evidence="4 5">
    <name type="scientific">Sphaerobolus stellatus (strain SS14)</name>
    <dbReference type="NCBI Taxonomy" id="990650"/>
    <lineage>
        <taxon>Eukaryota</taxon>
        <taxon>Fungi</taxon>
        <taxon>Dikarya</taxon>
        <taxon>Basidiomycota</taxon>
        <taxon>Agaricomycotina</taxon>
        <taxon>Agaricomycetes</taxon>
        <taxon>Phallomycetidae</taxon>
        <taxon>Geastrales</taxon>
        <taxon>Sphaerobolaceae</taxon>
        <taxon>Sphaerobolus</taxon>
    </lineage>
</organism>
<dbReference type="Proteomes" id="UP000054279">
    <property type="component" value="Unassembled WGS sequence"/>
</dbReference>
<feature type="compositionally biased region" description="Basic and acidic residues" evidence="2">
    <location>
        <begin position="41"/>
        <end position="53"/>
    </location>
</feature>
<accession>A0A0C9U3W8</accession>
<keyword evidence="1" id="KW-0808">Transferase</keyword>
<feature type="non-terminal residue" evidence="4">
    <location>
        <position position="1"/>
    </location>
</feature>
<evidence type="ECO:0000256" key="1">
    <source>
        <dbReference type="RuleBase" id="RU363098"/>
    </source>
</evidence>
<keyword evidence="1" id="KW-0694">RNA-binding</keyword>
<dbReference type="EMBL" id="KN837295">
    <property type="protein sequence ID" value="KIJ28879.1"/>
    <property type="molecule type" value="Genomic_DNA"/>
</dbReference>
<dbReference type="OrthoDB" id="3043047at2759"/>
<dbReference type="GO" id="GO:0003968">
    <property type="term" value="F:RNA-directed RNA polymerase activity"/>
    <property type="evidence" value="ECO:0007669"/>
    <property type="project" value="UniProtKB-KW"/>
</dbReference>
<keyword evidence="1" id="KW-0696">RNA-directed RNA polymerase</keyword>
<evidence type="ECO:0000313" key="5">
    <source>
        <dbReference type="Proteomes" id="UP000054279"/>
    </source>
</evidence>
<dbReference type="PANTHER" id="PTHR23079">
    <property type="entry name" value="RNA-DEPENDENT RNA POLYMERASE"/>
    <property type="match status" value="1"/>
</dbReference>
<keyword evidence="1" id="KW-0548">Nucleotidyltransferase</keyword>
<protein>
    <recommendedName>
        <fullName evidence="1">RNA-dependent RNA polymerase</fullName>
        <ecNumber evidence="1">2.7.7.48</ecNumber>
    </recommendedName>
</protein>